<evidence type="ECO:0000256" key="1">
    <source>
        <dbReference type="SAM" id="Phobius"/>
    </source>
</evidence>
<keyword evidence="3" id="KW-1185">Reference proteome</keyword>
<dbReference type="KEGG" id="mtt:Ftrac_0456"/>
<evidence type="ECO:0008006" key="4">
    <source>
        <dbReference type="Google" id="ProtNLM"/>
    </source>
</evidence>
<feature type="transmembrane region" description="Helical" evidence="1">
    <location>
        <begin position="28"/>
        <end position="46"/>
    </location>
</feature>
<dbReference type="InterPro" id="IPR012441">
    <property type="entry name" value="DUF1643"/>
</dbReference>
<evidence type="ECO:0000313" key="3">
    <source>
        <dbReference type="Proteomes" id="UP000008720"/>
    </source>
</evidence>
<dbReference type="eggNOG" id="COG4333">
    <property type="taxonomic scope" value="Bacteria"/>
</dbReference>
<organism evidence="2 3">
    <name type="scientific">Marivirga tractuosa (strain ATCC 23168 / DSM 4126 / NBRC 15989 / NCIMB 1408 / VKM B-1430 / H-43)</name>
    <name type="common">Microscilla tractuosa</name>
    <name type="synonym">Flexibacter tractuosus</name>
    <dbReference type="NCBI Taxonomy" id="643867"/>
    <lineage>
        <taxon>Bacteria</taxon>
        <taxon>Pseudomonadati</taxon>
        <taxon>Bacteroidota</taxon>
        <taxon>Cytophagia</taxon>
        <taxon>Cytophagales</taxon>
        <taxon>Marivirgaceae</taxon>
        <taxon>Marivirga</taxon>
    </lineage>
</organism>
<proteinExistence type="predicted"/>
<dbReference type="Proteomes" id="UP000008720">
    <property type="component" value="Chromosome"/>
</dbReference>
<dbReference type="Pfam" id="PF07799">
    <property type="entry name" value="DUF1643"/>
    <property type="match status" value="1"/>
</dbReference>
<dbReference type="EMBL" id="CP002349">
    <property type="protein sequence ID" value="ADR20462.1"/>
    <property type="molecule type" value="Genomic_DNA"/>
</dbReference>
<sequence length="219" mass="26034">MLTKCFQKDNILEDLFIPKSRIRRNIRFYLHLFLSNYLYFTMDWIYETDKTGEYRYSLGKKGKKTLICIGVNPSQAKPEQYDGTVSSVERIASHNQFDSWIMLNIYPQRSADPKLLHYKIEKKYHEENLEVIESFLEEDEVVIWAAWGNLIDTRPFLKHCLSDIFNMSQFYECQWLSAGKPLKAGHPRHPLYLKKTTILSEFDMEHYMETVIQPEDDIS</sequence>
<dbReference type="AlphaFoldDB" id="E4TP59"/>
<accession>E4TP59</accession>
<keyword evidence="1" id="KW-0812">Transmembrane</keyword>
<reference evidence="2 3" key="1">
    <citation type="journal article" date="2011" name="Stand. Genomic Sci.">
        <title>Complete genome sequence of Marivirga tractuosa type strain (H-43).</title>
        <authorList>
            <person name="Pagani I."/>
            <person name="Chertkov O."/>
            <person name="Lapidus A."/>
            <person name="Lucas S."/>
            <person name="Del Rio T.G."/>
            <person name="Tice H."/>
            <person name="Copeland A."/>
            <person name="Cheng J.F."/>
            <person name="Nolan M."/>
            <person name="Saunders E."/>
            <person name="Pitluck S."/>
            <person name="Held B."/>
            <person name="Goodwin L."/>
            <person name="Liolios K."/>
            <person name="Ovchinikova G."/>
            <person name="Ivanova N."/>
            <person name="Mavromatis K."/>
            <person name="Pati A."/>
            <person name="Chen A."/>
            <person name="Palaniappan K."/>
            <person name="Land M."/>
            <person name="Hauser L."/>
            <person name="Jeffries C.D."/>
            <person name="Detter J.C."/>
            <person name="Han C."/>
            <person name="Tapia R."/>
            <person name="Ngatchou-Djao O.D."/>
            <person name="Rohde M."/>
            <person name="Goker M."/>
            <person name="Spring S."/>
            <person name="Sikorski J."/>
            <person name="Woyke T."/>
            <person name="Bristow J."/>
            <person name="Eisen J.A."/>
            <person name="Markowitz V."/>
            <person name="Hugenholtz P."/>
            <person name="Klenk H.P."/>
            <person name="Kyrpides N.C."/>
        </authorList>
    </citation>
    <scope>NUCLEOTIDE SEQUENCE [LARGE SCALE GENOMIC DNA]</scope>
    <source>
        <strain evidence="3">ATCC 23168 / DSM 4126 / NBRC 15989 / NCIMB 1408 / VKM B-1430 / H-43</strain>
    </source>
</reference>
<protein>
    <recommendedName>
        <fullName evidence="4">DUF1643 domain-containing protein</fullName>
    </recommendedName>
</protein>
<name>E4TP59_MARTH</name>
<evidence type="ECO:0000313" key="2">
    <source>
        <dbReference type="EMBL" id="ADR20462.1"/>
    </source>
</evidence>
<dbReference type="HOGENOM" id="CLU_097481_1_1_10"/>
<keyword evidence="1" id="KW-1133">Transmembrane helix</keyword>
<keyword evidence="1" id="KW-0472">Membrane</keyword>
<gene>
    <name evidence="2" type="ordered locus">Ftrac_0456</name>
</gene>